<sequence length="176" mass="18927">MSAPLAASAQATALLRRLGAARIAHPGGTLLVHLQRVRELLATWGARPALQLAGLCHACYGTDGFPTALLPPDRRTELAAVIGAEAEAIVHLYASCDRGDGFFIGFQRVDDYRPPRWPGQTVPQQLHLCFEVADLDEAEARLLELGAGKPDHQPHDAARARVLTDPAGHPFCICRG</sequence>
<dbReference type="EMBL" id="VOGW01000061">
    <property type="protein sequence ID" value="TWV52736.1"/>
    <property type="molecule type" value="Genomic_DNA"/>
</dbReference>
<dbReference type="CDD" id="cd06587">
    <property type="entry name" value="VOC"/>
    <property type="match status" value="1"/>
</dbReference>
<evidence type="ECO:0000313" key="2">
    <source>
        <dbReference type="EMBL" id="TWV52736.1"/>
    </source>
</evidence>
<dbReference type="AlphaFoldDB" id="A0A5C6JWZ0"/>
<gene>
    <name evidence="2" type="ORF">FRZ03_11045</name>
</gene>
<comment type="caution">
    <text evidence="2">The sequence shown here is derived from an EMBL/GenBank/DDBJ whole genome shotgun (WGS) entry which is preliminary data.</text>
</comment>
<reference evidence="2" key="1">
    <citation type="journal article" date="2019" name="Microbiol. Resour. Announc.">
        <title>Draft Genomic Sequences of Streptomyces misionensis and Streptomyces albidoflavus, bacteria applied for phytopathogen biocontrol.</title>
        <authorList>
            <person name="Pylro V."/>
            <person name="Dias A."/>
            <person name="Andreote F."/>
            <person name="Varani A."/>
            <person name="Andreote C."/>
            <person name="Bernardo E."/>
            <person name="Martins T."/>
        </authorList>
    </citation>
    <scope>NUCLEOTIDE SEQUENCE [LARGE SCALE GENOMIC DNA]</scope>
    <source>
        <strain evidence="2">66</strain>
    </source>
</reference>
<dbReference type="RefSeq" id="WP_146464969.1">
    <property type="nucleotide sequence ID" value="NZ_VOGW01000061.1"/>
</dbReference>
<keyword evidence="3" id="KW-1185">Reference proteome</keyword>
<dbReference type="InterPro" id="IPR049202">
    <property type="entry name" value="DUF6817"/>
</dbReference>
<dbReference type="Pfam" id="PF20680">
    <property type="entry name" value="DUF6817"/>
    <property type="match status" value="1"/>
</dbReference>
<proteinExistence type="predicted"/>
<dbReference type="PANTHER" id="PTHR35908:SF1">
    <property type="entry name" value="CONSERVED PROTEIN"/>
    <property type="match status" value="1"/>
</dbReference>
<evidence type="ECO:0000313" key="3">
    <source>
        <dbReference type="Proteomes" id="UP000320481"/>
    </source>
</evidence>
<dbReference type="InterPro" id="IPR029068">
    <property type="entry name" value="Glyas_Bleomycin-R_OHBP_Dase"/>
</dbReference>
<name>A0A5C6JWZ0_9ACTN</name>
<organism evidence="2 3">
    <name type="scientific">Streptomyces misionensis</name>
    <dbReference type="NCBI Taxonomy" id="67331"/>
    <lineage>
        <taxon>Bacteria</taxon>
        <taxon>Bacillati</taxon>
        <taxon>Actinomycetota</taxon>
        <taxon>Actinomycetes</taxon>
        <taxon>Kitasatosporales</taxon>
        <taxon>Streptomycetaceae</taxon>
        <taxon>Streptomyces</taxon>
    </lineage>
</organism>
<dbReference type="Gene3D" id="3.10.180.10">
    <property type="entry name" value="2,3-Dihydroxybiphenyl 1,2-Dioxygenase, domain 1"/>
    <property type="match status" value="1"/>
</dbReference>
<protein>
    <submittedName>
        <fullName evidence="2">VOC family protein</fullName>
    </submittedName>
</protein>
<dbReference type="SUPFAM" id="SSF54593">
    <property type="entry name" value="Glyoxalase/Bleomycin resistance protein/Dihydroxybiphenyl dioxygenase"/>
    <property type="match status" value="1"/>
</dbReference>
<dbReference type="Proteomes" id="UP000320481">
    <property type="component" value="Unassembled WGS sequence"/>
</dbReference>
<feature type="domain" description="DUF6817" evidence="1">
    <location>
        <begin position="14"/>
        <end position="98"/>
    </location>
</feature>
<evidence type="ECO:0000259" key="1">
    <source>
        <dbReference type="Pfam" id="PF20680"/>
    </source>
</evidence>
<dbReference type="PANTHER" id="PTHR35908">
    <property type="entry name" value="HYPOTHETICAL FUSION PROTEIN"/>
    <property type="match status" value="1"/>
</dbReference>
<accession>A0A5C6JWZ0</accession>